<proteinExistence type="predicted"/>
<reference evidence="3 4" key="1">
    <citation type="journal article" date="2004" name="Appl. Environ. Microbiol.">
        <title>Mineralization of individual congeners of linear alkylbenzenesulfonate by defined pairs of heterotrophic bacteria.</title>
        <authorList>
            <person name="Schleheck D."/>
            <person name="Knepper T.P."/>
            <person name="Fischer K."/>
            <person name="Cook A.M."/>
        </authorList>
    </citation>
    <scope>NUCLEOTIDE SEQUENCE [LARGE SCALE GENOMIC DNA]</scope>
    <source>
        <strain evidence="4">DSM 14576 / KF-1</strain>
    </source>
</reference>
<keyword evidence="2" id="KW-1133">Transmembrane helix</keyword>
<keyword evidence="2" id="KW-0472">Membrane</keyword>
<organism evidence="3 4">
    <name type="scientific">Comamonas testosteroni (strain DSM 14576 / KF-1)</name>
    <name type="common">Pseudomonas testosteroni</name>
    <dbReference type="NCBI Taxonomy" id="399795"/>
    <lineage>
        <taxon>Bacteria</taxon>
        <taxon>Pseudomonadati</taxon>
        <taxon>Pseudomonadota</taxon>
        <taxon>Betaproteobacteria</taxon>
        <taxon>Burkholderiales</taxon>
        <taxon>Comamonadaceae</taxon>
        <taxon>Comamonas</taxon>
    </lineage>
</organism>
<evidence type="ECO:0000256" key="1">
    <source>
        <dbReference type="SAM" id="MobiDB-lite"/>
    </source>
</evidence>
<evidence type="ECO:0000313" key="3">
    <source>
        <dbReference type="EMBL" id="EED65924.1"/>
    </source>
</evidence>
<feature type="transmembrane region" description="Helical" evidence="2">
    <location>
        <begin position="62"/>
        <end position="79"/>
    </location>
</feature>
<sequence length="80" mass="8884">MSCFSSFAPSWDTSSRGYPDKTSHVERSMLDRHLAQCGVLQGPLRFAWIGISRLHRLLAQRALTGTLLIVLLAGTTWLAL</sequence>
<keyword evidence="2" id="KW-0812">Transmembrane</keyword>
<gene>
    <name evidence="3" type="ORF">CtesDRAFT_PD0870</name>
</gene>
<name>B7WXA1_COMTK</name>
<dbReference type="Proteomes" id="UP000003039">
    <property type="component" value="Unassembled WGS sequence"/>
</dbReference>
<dbReference type="AlphaFoldDB" id="B7WXA1"/>
<feature type="compositionally biased region" description="Polar residues" evidence="1">
    <location>
        <begin position="1"/>
        <end position="16"/>
    </location>
</feature>
<evidence type="ECO:0000256" key="2">
    <source>
        <dbReference type="SAM" id="Phobius"/>
    </source>
</evidence>
<accession>B7WXA1</accession>
<evidence type="ECO:0000313" key="4">
    <source>
        <dbReference type="Proteomes" id="UP000003039"/>
    </source>
</evidence>
<protein>
    <submittedName>
        <fullName evidence="3">Uncharacterized protein</fullName>
    </submittedName>
</protein>
<feature type="region of interest" description="Disordered" evidence="1">
    <location>
        <begin position="1"/>
        <end position="21"/>
    </location>
</feature>
<dbReference type="EMBL" id="AAUJ02000001">
    <property type="protein sequence ID" value="EED65924.1"/>
    <property type="molecule type" value="Genomic_DNA"/>
</dbReference>
<comment type="caution">
    <text evidence="3">The sequence shown here is derived from an EMBL/GenBank/DDBJ whole genome shotgun (WGS) entry which is preliminary data.</text>
</comment>